<comment type="caution">
    <text evidence="8">The sequence shown here is derived from an EMBL/GenBank/DDBJ whole genome shotgun (WGS) entry which is preliminary data.</text>
</comment>
<dbReference type="PANTHER" id="PTHR42953:SF1">
    <property type="entry name" value="METAL-BINDING PROTEIN HI_0362-RELATED"/>
    <property type="match status" value="1"/>
</dbReference>
<dbReference type="PANTHER" id="PTHR42953">
    <property type="entry name" value="HIGH-AFFINITY ZINC UPTAKE SYSTEM PROTEIN ZNUA-RELATED"/>
    <property type="match status" value="1"/>
</dbReference>
<reference evidence="8 9" key="1">
    <citation type="submission" date="2020-08" db="EMBL/GenBank/DDBJ databases">
        <title>Genomic Encyclopedia of Type Strains, Phase IV (KMG-IV): sequencing the most valuable type-strain genomes for metagenomic binning, comparative biology and taxonomic classification.</title>
        <authorList>
            <person name="Goeker M."/>
        </authorList>
    </citation>
    <scope>NUCLEOTIDE SEQUENCE [LARGE SCALE GENOMIC DNA]</scope>
    <source>
        <strain evidence="8 9">DSM 18233</strain>
    </source>
</reference>
<protein>
    <submittedName>
        <fullName evidence="8">Zinc/manganese transport system substrate-binding protein</fullName>
    </submittedName>
</protein>
<keyword evidence="4" id="KW-0479">Metal-binding</keyword>
<dbReference type="PRINTS" id="PR00691">
    <property type="entry name" value="ADHESINB"/>
</dbReference>
<dbReference type="Gene3D" id="3.40.50.1980">
    <property type="entry name" value="Nitrogenase molybdenum iron protein domain"/>
    <property type="match status" value="2"/>
</dbReference>
<dbReference type="GO" id="GO:0030001">
    <property type="term" value="P:metal ion transport"/>
    <property type="evidence" value="ECO:0007669"/>
    <property type="project" value="InterPro"/>
</dbReference>
<dbReference type="AlphaFoldDB" id="A0A840RE28"/>
<proteinExistence type="inferred from homology"/>
<organism evidence="8 9">
    <name type="scientific">Silvimonas terrae</name>
    <dbReference type="NCBI Taxonomy" id="300266"/>
    <lineage>
        <taxon>Bacteria</taxon>
        <taxon>Pseudomonadati</taxon>
        <taxon>Pseudomonadota</taxon>
        <taxon>Betaproteobacteria</taxon>
        <taxon>Neisseriales</taxon>
        <taxon>Chitinibacteraceae</taxon>
        <taxon>Silvimonas</taxon>
    </lineage>
</organism>
<evidence type="ECO:0000256" key="2">
    <source>
        <dbReference type="ARBA" id="ARBA00011028"/>
    </source>
</evidence>
<name>A0A840RE28_9NEIS</name>
<evidence type="ECO:0000256" key="5">
    <source>
        <dbReference type="ARBA" id="ARBA00022729"/>
    </source>
</evidence>
<dbReference type="SUPFAM" id="SSF53807">
    <property type="entry name" value="Helical backbone' metal receptor"/>
    <property type="match status" value="1"/>
</dbReference>
<sequence length="296" mass="31499">MRPLLPLTALTLALLAPPVWAKDIKAVASFTVLADIVRNVGGTHVTVTSLVGPNGDPHVYEPSPQDAMALKQADAVFISGLGLEGWMTRLISNSGYTGKVTVASTGIHTRKMTDDGKVVTDPHAWNDISNGVIYTRNVVAALSAADPADAADFKRNGDAYIGKLQALDAYAKARFASLPRAERKVLTSHDAFGYFGAAYGVTFLSPVGISTDAEPSAKDVAHLINQIKKEHVAAYFFENSNDPRMVKQIADATGAAPGGELYVEALSPPNGPAATYEAMFRYNVDTLYTGMTRAAR</sequence>
<evidence type="ECO:0000313" key="8">
    <source>
        <dbReference type="EMBL" id="MBB5191585.1"/>
    </source>
</evidence>
<evidence type="ECO:0000313" key="9">
    <source>
        <dbReference type="Proteomes" id="UP000543030"/>
    </source>
</evidence>
<feature type="signal peptide" evidence="7">
    <location>
        <begin position="1"/>
        <end position="21"/>
    </location>
</feature>
<dbReference type="GO" id="GO:0030313">
    <property type="term" value="C:cell envelope"/>
    <property type="evidence" value="ECO:0007669"/>
    <property type="project" value="UniProtKB-SubCell"/>
</dbReference>
<dbReference type="GO" id="GO:0007155">
    <property type="term" value="P:cell adhesion"/>
    <property type="evidence" value="ECO:0007669"/>
    <property type="project" value="InterPro"/>
</dbReference>
<gene>
    <name evidence="8" type="ORF">HNQ50_002315</name>
</gene>
<keyword evidence="3 6" id="KW-0813">Transport</keyword>
<dbReference type="RefSeq" id="WP_184100751.1">
    <property type="nucleotide sequence ID" value="NZ_JACHHN010000004.1"/>
</dbReference>
<evidence type="ECO:0000256" key="3">
    <source>
        <dbReference type="ARBA" id="ARBA00022448"/>
    </source>
</evidence>
<evidence type="ECO:0000256" key="7">
    <source>
        <dbReference type="SAM" id="SignalP"/>
    </source>
</evidence>
<evidence type="ECO:0000256" key="1">
    <source>
        <dbReference type="ARBA" id="ARBA00004196"/>
    </source>
</evidence>
<comment type="subcellular location">
    <subcellularLocation>
        <location evidence="1">Cell envelope</location>
    </subcellularLocation>
</comment>
<feature type="chain" id="PRO_5032540371" evidence="7">
    <location>
        <begin position="22"/>
        <end position="296"/>
    </location>
</feature>
<dbReference type="InterPro" id="IPR006129">
    <property type="entry name" value="AdhesinB"/>
</dbReference>
<comment type="similarity">
    <text evidence="2 6">Belongs to the bacterial solute-binding protein 9 family.</text>
</comment>
<dbReference type="PRINTS" id="PR00690">
    <property type="entry name" value="ADHESNFAMILY"/>
</dbReference>
<keyword evidence="9" id="KW-1185">Reference proteome</keyword>
<dbReference type="EMBL" id="JACHHN010000004">
    <property type="protein sequence ID" value="MBB5191585.1"/>
    <property type="molecule type" value="Genomic_DNA"/>
</dbReference>
<dbReference type="GO" id="GO:0046872">
    <property type="term" value="F:metal ion binding"/>
    <property type="evidence" value="ECO:0007669"/>
    <property type="project" value="UniProtKB-KW"/>
</dbReference>
<dbReference type="InterPro" id="IPR050492">
    <property type="entry name" value="Bact_metal-bind_prot9"/>
</dbReference>
<evidence type="ECO:0000256" key="6">
    <source>
        <dbReference type="RuleBase" id="RU003512"/>
    </source>
</evidence>
<accession>A0A840RE28</accession>
<dbReference type="InterPro" id="IPR006127">
    <property type="entry name" value="ZnuA-like"/>
</dbReference>
<evidence type="ECO:0000256" key="4">
    <source>
        <dbReference type="ARBA" id="ARBA00022723"/>
    </source>
</evidence>
<dbReference type="Pfam" id="PF01297">
    <property type="entry name" value="ZnuA"/>
    <property type="match status" value="1"/>
</dbReference>
<dbReference type="Proteomes" id="UP000543030">
    <property type="component" value="Unassembled WGS sequence"/>
</dbReference>
<dbReference type="InterPro" id="IPR006128">
    <property type="entry name" value="Lipoprotein_PsaA-like"/>
</dbReference>
<keyword evidence="5 7" id="KW-0732">Signal</keyword>